<name>A0A9P8TP18_WICPI</name>
<evidence type="ECO:0000313" key="4">
    <source>
        <dbReference type="EMBL" id="KAH3685774.1"/>
    </source>
</evidence>
<comment type="caution">
    <text evidence="4">The sequence shown here is derived from an EMBL/GenBank/DDBJ whole genome shotgun (WGS) entry which is preliminary data.</text>
</comment>
<evidence type="ECO:0000259" key="3">
    <source>
        <dbReference type="PROSITE" id="PS50089"/>
    </source>
</evidence>
<feature type="compositionally biased region" description="Pro residues" evidence="2">
    <location>
        <begin position="300"/>
        <end position="311"/>
    </location>
</feature>
<feature type="region of interest" description="Disordered" evidence="2">
    <location>
        <begin position="23"/>
        <end position="57"/>
    </location>
</feature>
<keyword evidence="5" id="KW-1185">Reference proteome</keyword>
<evidence type="ECO:0000313" key="5">
    <source>
        <dbReference type="Proteomes" id="UP000774326"/>
    </source>
</evidence>
<feature type="compositionally biased region" description="Basic and acidic residues" evidence="2">
    <location>
        <begin position="225"/>
        <end position="240"/>
    </location>
</feature>
<dbReference type="Proteomes" id="UP000774326">
    <property type="component" value="Unassembled WGS sequence"/>
</dbReference>
<dbReference type="InterPro" id="IPR001841">
    <property type="entry name" value="Znf_RING"/>
</dbReference>
<reference evidence="4" key="1">
    <citation type="journal article" date="2021" name="Open Biol.">
        <title>Shared evolutionary footprints suggest mitochondrial oxidative damage underlies multiple complex I losses in fungi.</title>
        <authorList>
            <person name="Schikora-Tamarit M.A."/>
            <person name="Marcet-Houben M."/>
            <person name="Nosek J."/>
            <person name="Gabaldon T."/>
        </authorList>
    </citation>
    <scope>NUCLEOTIDE SEQUENCE</scope>
    <source>
        <strain evidence="4">CBS2887</strain>
    </source>
</reference>
<feature type="compositionally biased region" description="Basic and acidic residues" evidence="2">
    <location>
        <begin position="23"/>
        <end position="35"/>
    </location>
</feature>
<feature type="domain" description="RING-type" evidence="3">
    <location>
        <begin position="376"/>
        <end position="428"/>
    </location>
</feature>
<dbReference type="EMBL" id="JAEUBG010001794">
    <property type="protein sequence ID" value="KAH3685774.1"/>
    <property type="molecule type" value="Genomic_DNA"/>
</dbReference>
<accession>A0A9P8TP18</accession>
<evidence type="ECO:0000256" key="1">
    <source>
        <dbReference type="PROSITE-ProRule" id="PRU00175"/>
    </source>
</evidence>
<dbReference type="Gene3D" id="3.30.40.10">
    <property type="entry name" value="Zinc/RING finger domain, C3HC4 (zinc finger)"/>
    <property type="match status" value="1"/>
</dbReference>
<dbReference type="PROSITE" id="PS50089">
    <property type="entry name" value="ZF_RING_2"/>
    <property type="match status" value="1"/>
</dbReference>
<evidence type="ECO:0000256" key="2">
    <source>
        <dbReference type="SAM" id="MobiDB-lite"/>
    </source>
</evidence>
<dbReference type="SMART" id="SM00184">
    <property type="entry name" value="RING"/>
    <property type="match status" value="1"/>
</dbReference>
<protein>
    <recommendedName>
        <fullName evidence="3">RING-type domain-containing protein</fullName>
    </recommendedName>
</protein>
<feature type="region of interest" description="Disordered" evidence="2">
    <location>
        <begin position="225"/>
        <end position="312"/>
    </location>
</feature>
<dbReference type="AlphaFoldDB" id="A0A9P8TP18"/>
<dbReference type="Pfam" id="PF17123">
    <property type="entry name" value="zf-RING_11"/>
    <property type="match status" value="1"/>
</dbReference>
<organism evidence="4 5">
    <name type="scientific">Wickerhamomyces pijperi</name>
    <name type="common">Yeast</name>
    <name type="synonym">Pichia pijperi</name>
    <dbReference type="NCBI Taxonomy" id="599730"/>
    <lineage>
        <taxon>Eukaryota</taxon>
        <taxon>Fungi</taxon>
        <taxon>Dikarya</taxon>
        <taxon>Ascomycota</taxon>
        <taxon>Saccharomycotina</taxon>
        <taxon>Saccharomycetes</taxon>
        <taxon>Phaffomycetales</taxon>
        <taxon>Wickerhamomycetaceae</taxon>
        <taxon>Wickerhamomyces</taxon>
    </lineage>
</organism>
<keyword evidence="1" id="KW-0479">Metal-binding</keyword>
<keyword evidence="1" id="KW-0863">Zinc-finger</keyword>
<dbReference type="InterPro" id="IPR013083">
    <property type="entry name" value="Znf_RING/FYVE/PHD"/>
</dbReference>
<reference evidence="4" key="2">
    <citation type="submission" date="2021-01" db="EMBL/GenBank/DDBJ databases">
        <authorList>
            <person name="Schikora-Tamarit M.A."/>
        </authorList>
    </citation>
    <scope>NUCLEOTIDE SEQUENCE</scope>
    <source>
        <strain evidence="4">CBS2887</strain>
    </source>
</reference>
<dbReference type="OrthoDB" id="3981058at2759"/>
<gene>
    <name evidence="4" type="ORF">WICPIJ_003237</name>
</gene>
<keyword evidence="1" id="KW-0862">Zinc</keyword>
<dbReference type="GO" id="GO:0008270">
    <property type="term" value="F:zinc ion binding"/>
    <property type="evidence" value="ECO:0007669"/>
    <property type="project" value="UniProtKB-KW"/>
</dbReference>
<sequence>MSKGASSTLGANKLFKNLRIDAAEARKPDRYHESDILDPVGNSKHRSSKLFRQPQKFRNPIDPKYVSRLELEDHQVNQSSLSHSRNKPHQRKHIPTVLHQPKPQTALDITEKYTAEEILFVKNCKKKRRQLEQCKSEISKLEALMSFDGYDTLNYQRRAETESLLEYGKHKGIKLSTAISVETDLMGLHHVKSKLKGMMTENAELLKIITDNGWIREQEQTKKDLKQLKAESKHSKEVPRKSNNFYDPRIQTGSASTSRQNTLTTVKKPITWSELAKESKSKPEAVKPRPQIIPEREPTQPAPPPALPPVPKYRSIQDIPPEPEFTVTRTQIDSYLPINPTAPFDCFKASQSTCYQYKPSKKKSLPKHYISKEDTCPICIDELLEAFFDSRVVFVLPCNHMYHRECVDTIFKSMPGRNKNNFTCLICNLDLKKHYFYYKENGLDPGLYRFVNRAG</sequence>
<dbReference type="SUPFAM" id="SSF57850">
    <property type="entry name" value="RING/U-box"/>
    <property type="match status" value="1"/>
</dbReference>
<feature type="compositionally biased region" description="Basic and acidic residues" evidence="2">
    <location>
        <begin position="275"/>
        <end position="287"/>
    </location>
</feature>
<proteinExistence type="predicted"/>
<feature type="compositionally biased region" description="Polar residues" evidence="2">
    <location>
        <begin position="241"/>
        <end position="265"/>
    </location>
</feature>